<dbReference type="EMBL" id="KL198159">
    <property type="protein sequence ID" value="KDQ06051.1"/>
    <property type="molecule type" value="Genomic_DNA"/>
</dbReference>
<dbReference type="InParanoid" id="A0A067M392"/>
<protein>
    <submittedName>
        <fullName evidence="1">Uncharacterized protein</fullName>
    </submittedName>
</protein>
<dbReference type="HOGENOM" id="CLU_006344_7_2_1"/>
<keyword evidence="2" id="KW-1185">Reference proteome</keyword>
<accession>A0A067M392</accession>
<dbReference type="Pfam" id="PF18759">
    <property type="entry name" value="Plavaka"/>
    <property type="match status" value="1"/>
</dbReference>
<feature type="non-terminal residue" evidence="1">
    <location>
        <position position="1"/>
    </location>
</feature>
<proteinExistence type="predicted"/>
<feature type="non-terminal residue" evidence="1">
    <location>
        <position position="158"/>
    </location>
</feature>
<reference evidence="2" key="1">
    <citation type="journal article" date="2014" name="Proc. Natl. Acad. Sci. U.S.A.">
        <title>Extensive sampling of basidiomycete genomes demonstrates inadequacy of the white-rot/brown-rot paradigm for wood decay fungi.</title>
        <authorList>
            <person name="Riley R."/>
            <person name="Salamov A.A."/>
            <person name="Brown D.W."/>
            <person name="Nagy L.G."/>
            <person name="Floudas D."/>
            <person name="Held B.W."/>
            <person name="Levasseur A."/>
            <person name="Lombard V."/>
            <person name="Morin E."/>
            <person name="Otillar R."/>
            <person name="Lindquist E.A."/>
            <person name="Sun H."/>
            <person name="LaButti K.M."/>
            <person name="Schmutz J."/>
            <person name="Jabbour D."/>
            <person name="Luo H."/>
            <person name="Baker S.E."/>
            <person name="Pisabarro A.G."/>
            <person name="Walton J.D."/>
            <person name="Blanchette R.A."/>
            <person name="Henrissat B."/>
            <person name="Martin F."/>
            <person name="Cullen D."/>
            <person name="Hibbett D.S."/>
            <person name="Grigoriev I.V."/>
        </authorList>
    </citation>
    <scope>NUCLEOTIDE SEQUENCE [LARGE SCALE GENOMIC DNA]</scope>
    <source>
        <strain evidence="2">FD-172 SS1</strain>
    </source>
</reference>
<dbReference type="OrthoDB" id="3199698at2759"/>
<dbReference type="AlphaFoldDB" id="A0A067M392"/>
<name>A0A067M392_BOTB1</name>
<gene>
    <name evidence="1" type="ORF">BOTBODRAFT_79140</name>
</gene>
<dbReference type="STRING" id="930990.A0A067M392"/>
<sequence>GTTLPPGAPPPPRPAPAQFSPFESRLQFELGEFLFKTEQMSNPNVNVLLELWAADVFKHNANPPFANAEDLQAYLDAIPYGDAPWQTLKVSYSGPLPENPPSWMLAEYEVVHRNPKTVLINQLDSPEFNCRFDGAPFKETKPNGKREFQNFMSGDWPW</sequence>
<dbReference type="InterPro" id="IPR041078">
    <property type="entry name" value="Plavaka"/>
</dbReference>
<evidence type="ECO:0000313" key="2">
    <source>
        <dbReference type="Proteomes" id="UP000027195"/>
    </source>
</evidence>
<evidence type="ECO:0000313" key="1">
    <source>
        <dbReference type="EMBL" id="KDQ06051.1"/>
    </source>
</evidence>
<organism evidence="1 2">
    <name type="scientific">Botryobasidium botryosum (strain FD-172 SS1)</name>
    <dbReference type="NCBI Taxonomy" id="930990"/>
    <lineage>
        <taxon>Eukaryota</taxon>
        <taxon>Fungi</taxon>
        <taxon>Dikarya</taxon>
        <taxon>Basidiomycota</taxon>
        <taxon>Agaricomycotina</taxon>
        <taxon>Agaricomycetes</taxon>
        <taxon>Cantharellales</taxon>
        <taxon>Botryobasidiaceae</taxon>
        <taxon>Botryobasidium</taxon>
    </lineage>
</organism>
<dbReference type="Proteomes" id="UP000027195">
    <property type="component" value="Unassembled WGS sequence"/>
</dbReference>